<protein>
    <submittedName>
        <fullName evidence="1">Uncharacterized protein</fullName>
    </submittedName>
</protein>
<name>A0A2S2PSN7_SCHGA</name>
<reference evidence="1" key="1">
    <citation type="submission" date="2018-04" db="EMBL/GenBank/DDBJ databases">
        <title>Transcriptome of Schizaphis graminum biotype I.</title>
        <authorList>
            <person name="Scully E.D."/>
            <person name="Geib S.M."/>
            <person name="Palmer N.A."/>
            <person name="Koch K."/>
            <person name="Bradshaw J."/>
            <person name="Heng-Moss T."/>
            <person name="Sarath G."/>
        </authorList>
    </citation>
    <scope>NUCLEOTIDE SEQUENCE</scope>
</reference>
<organism evidence="1">
    <name type="scientific">Schizaphis graminum</name>
    <name type="common">Green bug aphid</name>
    <dbReference type="NCBI Taxonomy" id="13262"/>
    <lineage>
        <taxon>Eukaryota</taxon>
        <taxon>Metazoa</taxon>
        <taxon>Ecdysozoa</taxon>
        <taxon>Arthropoda</taxon>
        <taxon>Hexapoda</taxon>
        <taxon>Insecta</taxon>
        <taxon>Pterygota</taxon>
        <taxon>Neoptera</taxon>
        <taxon>Paraneoptera</taxon>
        <taxon>Hemiptera</taxon>
        <taxon>Sternorrhyncha</taxon>
        <taxon>Aphidomorpha</taxon>
        <taxon>Aphidoidea</taxon>
        <taxon>Aphididae</taxon>
        <taxon>Aphidini</taxon>
        <taxon>Schizaphis</taxon>
    </lineage>
</organism>
<gene>
    <name evidence="1" type="ORF">g.132346</name>
</gene>
<dbReference type="EMBL" id="GGMR01019872">
    <property type="protein sequence ID" value="MBY32491.1"/>
    <property type="molecule type" value="Transcribed_RNA"/>
</dbReference>
<proteinExistence type="predicted"/>
<dbReference type="AlphaFoldDB" id="A0A2S2PSN7"/>
<evidence type="ECO:0000313" key="1">
    <source>
        <dbReference type="EMBL" id="MBY32491.1"/>
    </source>
</evidence>
<sequence>MVLESRKNQLVNYLIRLYIIYVKKIKYYNKYLIEDTFWPSKNGKIHGFCDLGDIAHDEGVGQWWLISFNCREGKNISRRYKSFQTVVNIENNFGEVFVSSIWCIYCSIQYL</sequence>
<accession>A0A2S2PSN7</accession>